<evidence type="ECO:0000256" key="3">
    <source>
        <dbReference type="ARBA" id="ARBA00023268"/>
    </source>
</evidence>
<keyword evidence="1" id="KW-0413">Isomerase</keyword>
<evidence type="ECO:0000313" key="5">
    <source>
        <dbReference type="EMBL" id="ACL53557.1"/>
    </source>
</evidence>
<name>B8A058_MAIZE</name>
<dbReference type="AlphaFoldDB" id="B8A058"/>
<dbReference type="PANTHER" id="PTHR23309">
    <property type="entry name" value="3-HYDROXYACYL-COA DEHYROGENASE"/>
    <property type="match status" value="1"/>
</dbReference>
<keyword evidence="2" id="KW-0456">Lyase</keyword>
<organism evidence="5">
    <name type="scientific">Zea mays</name>
    <name type="common">Maize</name>
    <dbReference type="NCBI Taxonomy" id="4577"/>
    <lineage>
        <taxon>Eukaryota</taxon>
        <taxon>Viridiplantae</taxon>
        <taxon>Streptophyta</taxon>
        <taxon>Embryophyta</taxon>
        <taxon>Tracheophyta</taxon>
        <taxon>Spermatophyta</taxon>
        <taxon>Magnoliopsida</taxon>
        <taxon>Liliopsida</taxon>
        <taxon>Poales</taxon>
        <taxon>Poaceae</taxon>
        <taxon>PACMAD clade</taxon>
        <taxon>Panicoideae</taxon>
        <taxon>Andropogonodae</taxon>
        <taxon>Andropogoneae</taxon>
        <taxon>Tripsacinae</taxon>
        <taxon>Zea</taxon>
    </lineage>
</organism>
<evidence type="ECO:0008006" key="6">
    <source>
        <dbReference type="Google" id="ProtNLM"/>
    </source>
</evidence>
<dbReference type="InterPro" id="IPR001753">
    <property type="entry name" value="Enoyl-CoA_hydra/iso"/>
</dbReference>
<dbReference type="Gene3D" id="3.90.226.10">
    <property type="entry name" value="2-enoyl-CoA Hydratase, Chain A, domain 1"/>
    <property type="match status" value="1"/>
</dbReference>
<dbReference type="InterPro" id="IPR018376">
    <property type="entry name" value="Enoyl-CoA_hyd/isom_CS"/>
</dbReference>
<accession>B8A058</accession>
<evidence type="ECO:0000256" key="4">
    <source>
        <dbReference type="RuleBase" id="RU003707"/>
    </source>
</evidence>
<dbReference type="EMBL" id="BT054950">
    <property type="protein sequence ID" value="ACL53557.1"/>
    <property type="molecule type" value="mRNA"/>
</dbReference>
<keyword evidence="3" id="KW-0511">Multifunctional enzyme</keyword>
<dbReference type="SUPFAM" id="SSF52096">
    <property type="entry name" value="ClpP/crotonase"/>
    <property type="match status" value="1"/>
</dbReference>
<dbReference type="Pfam" id="PF00378">
    <property type="entry name" value="ECH_1"/>
    <property type="match status" value="1"/>
</dbReference>
<reference evidence="5" key="1">
    <citation type="journal article" date="2009" name="PLoS Genet.">
        <title>Sequencing, mapping, and analysis of 27,455 maize full-length cDNAs.</title>
        <authorList>
            <person name="Soderlund C."/>
            <person name="Descour A."/>
            <person name="Kudrna D."/>
            <person name="Bomhoff M."/>
            <person name="Boyd L."/>
            <person name="Currie J."/>
            <person name="Angelova A."/>
            <person name="Collura K."/>
            <person name="Wissotski M."/>
            <person name="Ashley E."/>
            <person name="Morrow D."/>
            <person name="Fernandes J."/>
            <person name="Walbot V."/>
            <person name="Yu Y."/>
        </authorList>
    </citation>
    <scope>NUCLEOTIDE SEQUENCE</scope>
    <source>
        <strain evidence="5">B73</strain>
    </source>
</reference>
<dbReference type="CDD" id="cd06558">
    <property type="entry name" value="crotonase-like"/>
    <property type="match status" value="1"/>
</dbReference>
<comment type="similarity">
    <text evidence="4">Belongs to the enoyl-CoA hydratase/isomerase family.</text>
</comment>
<dbReference type="PANTHER" id="PTHR23309:SF9">
    <property type="entry name" value="PEROXISOMAL FATTY ACID BETA-OXIDATION MULTIFUNCTIONAL PROTEIN MFP2"/>
    <property type="match status" value="1"/>
</dbReference>
<dbReference type="ExpressionAtlas" id="B8A058">
    <property type="expression patterns" value="baseline and differential"/>
</dbReference>
<evidence type="ECO:0000256" key="2">
    <source>
        <dbReference type="ARBA" id="ARBA00023239"/>
    </source>
</evidence>
<evidence type="ECO:0000256" key="1">
    <source>
        <dbReference type="ARBA" id="ARBA00023235"/>
    </source>
</evidence>
<dbReference type="HOGENOM" id="CLU_009834_7_4_1"/>
<dbReference type="GO" id="GO:0016829">
    <property type="term" value="F:lyase activity"/>
    <property type="evidence" value="ECO:0007669"/>
    <property type="project" value="UniProtKB-KW"/>
</dbReference>
<dbReference type="PROSITE" id="PS00166">
    <property type="entry name" value="ENOYL_COA_HYDRATASE"/>
    <property type="match status" value="1"/>
</dbReference>
<dbReference type="GO" id="GO:0016853">
    <property type="term" value="F:isomerase activity"/>
    <property type="evidence" value="ECO:0007669"/>
    <property type="project" value="UniProtKB-KW"/>
</dbReference>
<sequence>MAAKVRTELDVGADGVAVITIYNPPVNSLSIDVLHSLKESYEEALRRNDVKAIVVTGKGGKFSGGFDISSFGGVQGGQTMQPKVGYIAIDILTDTVEAATKPSVAAIDGLALGGGLEVAMACHARIATPTAQLGLPELQLGIIPGFGGTQRLPRLVGLTKSLEMMLVSSDASFLPLFSFRILLSGIIFF</sequence>
<proteinExistence type="evidence at transcript level"/>
<dbReference type="InterPro" id="IPR029045">
    <property type="entry name" value="ClpP/crotonase-like_dom_sf"/>
</dbReference>
<protein>
    <recommendedName>
        <fullName evidence="6">Glyoxysomal fatty acid beta-oxidation multifunctional protein MFP-a</fullName>
    </recommendedName>
</protein>